<gene>
    <name evidence="1" type="ORF">WN55_07898</name>
</gene>
<dbReference type="Proteomes" id="UP000076502">
    <property type="component" value="Unassembled WGS sequence"/>
</dbReference>
<dbReference type="AlphaFoldDB" id="A0A154NVV8"/>
<sequence length="93" mass="10921">MYQTHRLHSKRIGYVRKVRRPLRKSLTGLHSWGTSGYRYCGGILFFSYAAVPVSVRWLEETRKVMLEFMLYKLWPGSRFSVAQAYQIFGGLLD</sequence>
<evidence type="ECO:0000313" key="1">
    <source>
        <dbReference type="EMBL" id="KZC03809.1"/>
    </source>
</evidence>
<organism evidence="1 2">
    <name type="scientific">Dufourea novaeangliae</name>
    <name type="common">Sweat bee</name>
    <dbReference type="NCBI Taxonomy" id="178035"/>
    <lineage>
        <taxon>Eukaryota</taxon>
        <taxon>Metazoa</taxon>
        <taxon>Ecdysozoa</taxon>
        <taxon>Arthropoda</taxon>
        <taxon>Hexapoda</taxon>
        <taxon>Insecta</taxon>
        <taxon>Pterygota</taxon>
        <taxon>Neoptera</taxon>
        <taxon>Endopterygota</taxon>
        <taxon>Hymenoptera</taxon>
        <taxon>Apocrita</taxon>
        <taxon>Aculeata</taxon>
        <taxon>Apoidea</taxon>
        <taxon>Anthophila</taxon>
        <taxon>Halictidae</taxon>
        <taxon>Rophitinae</taxon>
        <taxon>Dufourea</taxon>
    </lineage>
</organism>
<protein>
    <submittedName>
        <fullName evidence="1">Uncharacterized protein</fullName>
    </submittedName>
</protein>
<name>A0A154NVV8_DUFNO</name>
<accession>A0A154NVV8</accession>
<dbReference type="EMBL" id="KQ434770">
    <property type="protein sequence ID" value="KZC03809.1"/>
    <property type="molecule type" value="Genomic_DNA"/>
</dbReference>
<keyword evidence="2" id="KW-1185">Reference proteome</keyword>
<proteinExistence type="predicted"/>
<evidence type="ECO:0000313" key="2">
    <source>
        <dbReference type="Proteomes" id="UP000076502"/>
    </source>
</evidence>
<reference evidence="1 2" key="1">
    <citation type="submission" date="2015-07" db="EMBL/GenBank/DDBJ databases">
        <title>The genome of Dufourea novaeangliae.</title>
        <authorList>
            <person name="Pan H."/>
            <person name="Kapheim K."/>
        </authorList>
    </citation>
    <scope>NUCLEOTIDE SEQUENCE [LARGE SCALE GENOMIC DNA]</scope>
    <source>
        <strain evidence="1">0120121106</strain>
        <tissue evidence="1">Whole body</tissue>
    </source>
</reference>